<reference evidence="2 3" key="1">
    <citation type="submission" date="2024-02" db="EMBL/GenBank/DDBJ databases">
        <authorList>
            <person name="Chen Y."/>
            <person name="Shah S."/>
            <person name="Dougan E. K."/>
            <person name="Thang M."/>
            <person name="Chan C."/>
        </authorList>
    </citation>
    <scope>NUCLEOTIDE SEQUENCE [LARGE SCALE GENOMIC DNA]</scope>
</reference>
<proteinExistence type="predicted"/>
<gene>
    <name evidence="2" type="ORF">CCMP2556_LOCUS51294</name>
</gene>
<evidence type="ECO:0000313" key="3">
    <source>
        <dbReference type="Proteomes" id="UP001642484"/>
    </source>
</evidence>
<name>A0ABP0SD75_9DINO</name>
<keyword evidence="3" id="KW-1185">Reference proteome</keyword>
<accession>A0ABP0SD75</accession>
<protein>
    <submittedName>
        <fullName evidence="2">Uncharacterized protein</fullName>
    </submittedName>
</protein>
<feature type="region of interest" description="Disordered" evidence="1">
    <location>
        <begin position="1"/>
        <end position="43"/>
    </location>
</feature>
<feature type="compositionally biased region" description="Acidic residues" evidence="1">
    <location>
        <begin position="22"/>
        <end position="34"/>
    </location>
</feature>
<feature type="compositionally biased region" description="Basic and acidic residues" evidence="1">
    <location>
        <begin position="1"/>
        <end position="10"/>
    </location>
</feature>
<organism evidence="2 3">
    <name type="scientific">Durusdinium trenchii</name>
    <dbReference type="NCBI Taxonomy" id="1381693"/>
    <lineage>
        <taxon>Eukaryota</taxon>
        <taxon>Sar</taxon>
        <taxon>Alveolata</taxon>
        <taxon>Dinophyceae</taxon>
        <taxon>Suessiales</taxon>
        <taxon>Symbiodiniaceae</taxon>
        <taxon>Durusdinium</taxon>
    </lineage>
</organism>
<evidence type="ECO:0000256" key="1">
    <source>
        <dbReference type="SAM" id="MobiDB-lite"/>
    </source>
</evidence>
<sequence length="635" mass="72005">MNKAINELKHGLRSSSSKKDEDDNEEESVGEEEDSHLRDKGKSIKFNSMRRSLPAHIVHLYDTEALSKPSPREFRTQVINQLFTKLKNGRYSLNAEKPMFQEAKKLYERKYGKDSETGLPKSVLKGLYFQNSESAFQEAISSGDVYVMNSEDGVEGTTREQSVLKEKKITADQSNCLEDLLEQLNWSFNWKKTDAKSMVEGEKLPESVLKLLTQAITSETKLSGDAFKLLKKIGDDGGADYKGLKLLYTESQTHLSDLKHIKDFKEFPGEKDPPLTKEAFDLRMKKVAAHAQKLNEAIESTKGKMKVSKATTTMRLMSEQLEQLYSISALEGPAVDLCYLERLGRQKQMPSVTPGSPQQNLDLLWSEIKHLYHQHNTKVRYRYLNKLTMFLRQNGTPKLRGKAGEIRHFADIIVHLWQRHMSSELLVHKQIHLLLKLSARMEQLITDNREEIAFPAPEARKFAKACQEMLSLHAVLANHFAEEETDLFTLTSKCHMLQHISLLAGCINPRLVWCFSGEDMQNRVQQLAQASVKGNNAAFTLACARASLATLVGKQPSELAGDITVDSIAPNHGKGRFDILDLRGTTREEILAREFRVAHSMLAANNLMCENFNWLQDVVEDIEMLHIDLTGFVIQ</sequence>
<comment type="caution">
    <text evidence="2">The sequence shown here is derived from an EMBL/GenBank/DDBJ whole genome shotgun (WGS) entry which is preliminary data.</text>
</comment>
<evidence type="ECO:0000313" key="2">
    <source>
        <dbReference type="EMBL" id="CAK9110324.1"/>
    </source>
</evidence>
<dbReference type="EMBL" id="CAXAMN010027373">
    <property type="protein sequence ID" value="CAK9110324.1"/>
    <property type="molecule type" value="Genomic_DNA"/>
</dbReference>
<dbReference type="Proteomes" id="UP001642484">
    <property type="component" value="Unassembled WGS sequence"/>
</dbReference>